<dbReference type="SUPFAM" id="SSF52540">
    <property type="entry name" value="P-loop containing nucleoside triphosphate hydrolases"/>
    <property type="match status" value="1"/>
</dbReference>
<dbReference type="Proteomes" id="UP000707356">
    <property type="component" value="Unassembled WGS sequence"/>
</dbReference>
<sequence length="510" mass="56674">MPAEQADGFADNWAYLRTELHWLDRLLMAAAAKQRKEAKEIDRIAQSKADQATSHWWKGLITAEGNAAYDEYRQPSSAKIGYQAQLEAQIQAARRQGVLLGLPSLCERLGLTPFEKNLVLMSLAPEVNRRYARLYRFLQGEEESQSDLPTLDLALRLLCKSDQEWRQARQGLVGNSLLLRHKLVQMLPGSTQSLLNAPLKLSESMVNYLLAEQPTAQVLEDLLTSHGVAGLVPQVRVVSRNASLQWLQQKPLPQNLPALAATLPESTLAVLQGMEQRVQGYQKAMQQWQLSAKTLAPPGLLALLVGMHEADKLLAAAILADALQKPLLQVDLAQLDPLQAADLLKEIKAAAPSVLLIQSAELWLKRSSFLSALLLHQFWAERRRLPAITLFSVTQPAAVQLCWQKQIDRSILFKSPDAATRIQIWQQAFPAAVPLSAEINWPGLAELPLERAEILAMAQESLAYAAAEASETVGLDHILYTLAQHNWNVEVKPIKTKKRSRKKTSGEGQE</sequence>
<name>A0A951PAT9_9CYAN</name>
<dbReference type="AlphaFoldDB" id="A0A951PAT9"/>
<dbReference type="Pfam" id="PF22977">
    <property type="entry name" value="WHD"/>
    <property type="match status" value="1"/>
</dbReference>
<accession>A0A951PAT9</accession>
<evidence type="ECO:0000313" key="2">
    <source>
        <dbReference type="EMBL" id="MBW4466226.1"/>
    </source>
</evidence>
<dbReference type="InterPro" id="IPR054472">
    <property type="entry name" value="WHD"/>
</dbReference>
<evidence type="ECO:0000313" key="3">
    <source>
        <dbReference type="Proteomes" id="UP000707356"/>
    </source>
</evidence>
<evidence type="ECO:0000259" key="1">
    <source>
        <dbReference type="Pfam" id="PF22977"/>
    </source>
</evidence>
<reference evidence="2" key="1">
    <citation type="submission" date="2021-05" db="EMBL/GenBank/DDBJ databases">
        <authorList>
            <person name="Pietrasiak N."/>
            <person name="Ward R."/>
            <person name="Stajich J.E."/>
            <person name="Kurbessoian T."/>
        </authorList>
    </citation>
    <scope>NUCLEOTIDE SEQUENCE</scope>
    <source>
        <strain evidence="2">GSE-TBD4-15B</strain>
    </source>
</reference>
<organism evidence="2 3">
    <name type="scientific">Pegethrix bostrychoides GSE-TBD4-15B</name>
    <dbReference type="NCBI Taxonomy" id="2839662"/>
    <lineage>
        <taxon>Bacteria</taxon>
        <taxon>Bacillati</taxon>
        <taxon>Cyanobacteriota</taxon>
        <taxon>Cyanophyceae</taxon>
        <taxon>Oculatellales</taxon>
        <taxon>Oculatellaceae</taxon>
        <taxon>Pegethrix</taxon>
    </lineage>
</organism>
<proteinExistence type="predicted"/>
<dbReference type="InterPro" id="IPR027417">
    <property type="entry name" value="P-loop_NTPase"/>
</dbReference>
<dbReference type="EMBL" id="JAHHHV010000066">
    <property type="protein sequence ID" value="MBW4466226.1"/>
    <property type="molecule type" value="Genomic_DNA"/>
</dbReference>
<protein>
    <recommendedName>
        <fullName evidence="1">Winged helix domain-containing protein</fullName>
    </recommendedName>
</protein>
<comment type="caution">
    <text evidence="2">The sequence shown here is derived from an EMBL/GenBank/DDBJ whole genome shotgun (WGS) entry which is preliminary data.</text>
</comment>
<reference evidence="2" key="2">
    <citation type="journal article" date="2022" name="Microbiol. Resour. Announc.">
        <title>Metagenome Sequencing to Explore Phylogenomics of Terrestrial Cyanobacteria.</title>
        <authorList>
            <person name="Ward R.D."/>
            <person name="Stajich J.E."/>
            <person name="Johansen J.R."/>
            <person name="Huntemann M."/>
            <person name="Clum A."/>
            <person name="Foster B."/>
            <person name="Foster B."/>
            <person name="Roux S."/>
            <person name="Palaniappan K."/>
            <person name="Varghese N."/>
            <person name="Mukherjee S."/>
            <person name="Reddy T.B.K."/>
            <person name="Daum C."/>
            <person name="Copeland A."/>
            <person name="Chen I.A."/>
            <person name="Ivanova N.N."/>
            <person name="Kyrpides N.C."/>
            <person name="Shapiro N."/>
            <person name="Eloe-Fadrosh E.A."/>
            <person name="Pietrasiak N."/>
        </authorList>
    </citation>
    <scope>NUCLEOTIDE SEQUENCE</scope>
    <source>
        <strain evidence="2">GSE-TBD4-15B</strain>
    </source>
</reference>
<feature type="domain" description="Winged helix" evidence="1">
    <location>
        <begin position="3"/>
        <end position="212"/>
    </location>
</feature>
<gene>
    <name evidence="2" type="ORF">KME07_12430</name>
</gene>